<dbReference type="GeneTree" id="ENSGT00940000159488"/>
<reference evidence="11 12" key="1">
    <citation type="journal article" date="2011" name="Proc. Natl. Acad. Sci. U.S.A.">
        <title>Genetic diversity and population structure of the endangered marsupial Sarcophilus harrisii (Tasmanian devil).</title>
        <authorList>
            <person name="Miller W."/>
            <person name="Hayes V.M."/>
            <person name="Ratan A."/>
            <person name="Petersen D.C."/>
            <person name="Wittekindt N.E."/>
            <person name="Miller J."/>
            <person name="Walenz B."/>
            <person name="Knight J."/>
            <person name="Qi J."/>
            <person name="Zhao F."/>
            <person name="Wang Q."/>
            <person name="Bedoya-Reina O.C."/>
            <person name="Katiyar N."/>
            <person name="Tomsho L.P."/>
            <person name="Kasson L.M."/>
            <person name="Hardie R.A."/>
            <person name="Woodbridge P."/>
            <person name="Tindall E.A."/>
            <person name="Bertelsen M.F."/>
            <person name="Dixon D."/>
            <person name="Pyecroft S."/>
            <person name="Helgen K.M."/>
            <person name="Lesk A.M."/>
            <person name="Pringle T.H."/>
            <person name="Patterson N."/>
            <person name="Zhang Y."/>
            <person name="Kreiss A."/>
            <person name="Woods G.M."/>
            <person name="Jones M.E."/>
            <person name="Schuster S.C."/>
        </authorList>
    </citation>
    <scope>NUCLEOTIDE SEQUENCE [LARGE SCALE GENOMIC DNA]</scope>
</reference>
<evidence type="ECO:0000256" key="1">
    <source>
        <dbReference type="ARBA" id="ARBA00004496"/>
    </source>
</evidence>
<comment type="subcellular location">
    <subcellularLocation>
        <location evidence="1">Cytoplasm</location>
    </subcellularLocation>
</comment>
<evidence type="ECO:0000256" key="5">
    <source>
        <dbReference type="ARBA" id="ARBA00022837"/>
    </source>
</evidence>
<name>A0A7N4UZ46_SARHA</name>
<dbReference type="InterPro" id="IPR001806">
    <property type="entry name" value="Small_GTPase"/>
</dbReference>
<keyword evidence="2" id="KW-0963">Cytoplasm</keyword>
<dbReference type="InterPro" id="IPR005225">
    <property type="entry name" value="Small_GTP-bd"/>
</dbReference>
<sequence length="693" mass="78071">MEPASQLEEIHRLRSLFYACDANRSGRIEREEFSALCAELKVQPEEAEAIFQRLDADCDGAITFQEFARGFQGASRRRRRRQSWGERPPQLELAQVAPAVDTDKEDEEGEAAVLTAPWGMESLGQAWQDFQVRLGEEAKFIPRAQDKAAIQLSELEEEMDQRIQATEHKTRKDEKRKAEEALNDLKRQYEAEVGDLQVTIKKLKKLEEQSKTLSQKEDVAALKKRIYDLSTENQKVKKDLLEAQTNIAFLQSELDALKSDYADQSLNSERDLEIIREYTEDRDCLERQIEMLQTANRKLHDSNDGLRSALENTFSKYNNRSLRIHNISPGSTLSRGSLKFNGNHSPQNLRYDRSSRSSYVDEDCDSLALCDPMQRISCEVDSLPESCFDSGLSTLRDANEYDFEVEDKHQRSFQRSQCTQESFGGDASDTDVPEIRDEEAYGSDNNSTILDWKSSESVAEGNFGTSVRKPISALSPQANLADDSHKYPSSEKAYKIVLAGDAAVGKSSFLMRLCKNEFRGNTGATLGVDFQMKTLIVDGEPTVLQLWDTAGQERFRSIAKSYFRKADGVLLLYDVTCEQSFLNVREWVDTIQDAAHDTIPIMMVGNKADLWETALAQGQKCVPKHFGEKLAMTYGALFCETSAKEGSNVVEAVLHLAREVRKRADDDDDSKSVTNLSGPSAKKSTQMKNCCNG</sequence>
<evidence type="ECO:0000313" key="12">
    <source>
        <dbReference type="Proteomes" id="UP000007648"/>
    </source>
</evidence>
<dbReference type="Gene3D" id="1.10.238.10">
    <property type="entry name" value="EF-hand"/>
    <property type="match status" value="1"/>
</dbReference>
<dbReference type="GO" id="GO:0005509">
    <property type="term" value="F:calcium ion binding"/>
    <property type="evidence" value="ECO:0007669"/>
    <property type="project" value="InterPro"/>
</dbReference>
<dbReference type="PRINTS" id="PR00449">
    <property type="entry name" value="RASTRNSFRMNG"/>
</dbReference>
<keyword evidence="6 8" id="KW-0175">Coiled coil</keyword>
<feature type="domain" description="EF-hand" evidence="10">
    <location>
        <begin position="42"/>
        <end position="77"/>
    </location>
</feature>
<dbReference type="PROSITE" id="PS51420">
    <property type="entry name" value="RHO"/>
    <property type="match status" value="1"/>
</dbReference>
<dbReference type="PROSITE" id="PS51421">
    <property type="entry name" value="RAS"/>
    <property type="match status" value="1"/>
</dbReference>
<dbReference type="FunFam" id="3.40.50.300:FF:001348">
    <property type="entry name" value="Ras and EF-hand domain-containing protein"/>
    <property type="match status" value="1"/>
</dbReference>
<feature type="compositionally biased region" description="Polar residues" evidence="9">
    <location>
        <begin position="672"/>
        <end position="693"/>
    </location>
</feature>
<dbReference type="SMART" id="SM00173">
    <property type="entry name" value="RAS"/>
    <property type="match status" value="1"/>
</dbReference>
<keyword evidence="4" id="KW-0547">Nucleotide-binding</keyword>
<evidence type="ECO:0000313" key="11">
    <source>
        <dbReference type="Ensembl" id="ENSSHAP00000026915.1"/>
    </source>
</evidence>
<reference evidence="11" key="2">
    <citation type="submission" date="2025-08" db="UniProtKB">
        <authorList>
            <consortium name="Ensembl"/>
        </authorList>
    </citation>
    <scope>IDENTIFICATION</scope>
</reference>
<dbReference type="PANTHER" id="PTHR47977">
    <property type="entry name" value="RAS-RELATED PROTEIN RAB"/>
    <property type="match status" value="1"/>
</dbReference>
<dbReference type="Pfam" id="PF13499">
    <property type="entry name" value="EF-hand_7"/>
    <property type="match status" value="1"/>
</dbReference>
<keyword evidence="7" id="KW-0342">GTP-binding</keyword>
<dbReference type="InterPro" id="IPR002048">
    <property type="entry name" value="EF_hand_dom"/>
</dbReference>
<dbReference type="PROSITE" id="PS51419">
    <property type="entry name" value="RAB"/>
    <property type="match status" value="1"/>
</dbReference>
<keyword evidence="12" id="KW-1185">Reference proteome</keyword>
<feature type="region of interest" description="Disordered" evidence="9">
    <location>
        <begin position="664"/>
        <end position="693"/>
    </location>
</feature>
<dbReference type="SMART" id="SM00176">
    <property type="entry name" value="RAN"/>
    <property type="match status" value="1"/>
</dbReference>
<feature type="compositionally biased region" description="Polar residues" evidence="9">
    <location>
        <begin position="335"/>
        <end position="348"/>
    </location>
</feature>
<dbReference type="SUPFAM" id="SSF47473">
    <property type="entry name" value="EF-hand"/>
    <property type="match status" value="1"/>
</dbReference>
<dbReference type="GO" id="GO:0005737">
    <property type="term" value="C:cytoplasm"/>
    <property type="evidence" value="ECO:0007669"/>
    <property type="project" value="UniProtKB-SubCell"/>
</dbReference>
<evidence type="ECO:0000256" key="2">
    <source>
        <dbReference type="ARBA" id="ARBA00022490"/>
    </source>
</evidence>
<dbReference type="CDD" id="cd00051">
    <property type="entry name" value="EFh"/>
    <property type="match status" value="1"/>
</dbReference>
<evidence type="ECO:0000256" key="3">
    <source>
        <dbReference type="ARBA" id="ARBA00022723"/>
    </source>
</evidence>
<dbReference type="InterPro" id="IPR011992">
    <property type="entry name" value="EF-hand-dom_pair"/>
</dbReference>
<dbReference type="PROSITE" id="PS50222">
    <property type="entry name" value="EF_HAND_2"/>
    <property type="match status" value="1"/>
</dbReference>
<evidence type="ECO:0000256" key="4">
    <source>
        <dbReference type="ARBA" id="ARBA00022741"/>
    </source>
</evidence>
<gene>
    <name evidence="11" type="primary">RASEF</name>
</gene>
<dbReference type="SMART" id="SM00054">
    <property type="entry name" value="EFh"/>
    <property type="match status" value="2"/>
</dbReference>
<accession>A0A7N4UZ46</accession>
<reference evidence="11" key="3">
    <citation type="submission" date="2025-09" db="UniProtKB">
        <authorList>
            <consortium name="Ensembl"/>
        </authorList>
    </citation>
    <scope>IDENTIFICATION</scope>
</reference>
<dbReference type="PROSITE" id="PS00018">
    <property type="entry name" value="EF_HAND_1"/>
    <property type="match status" value="1"/>
</dbReference>
<dbReference type="CDD" id="cd00154">
    <property type="entry name" value="Rab"/>
    <property type="match status" value="1"/>
</dbReference>
<keyword evidence="5" id="KW-0106">Calcium</keyword>
<feature type="coiled-coil region" evidence="8">
    <location>
        <begin position="168"/>
        <end position="302"/>
    </location>
</feature>
<evidence type="ECO:0000256" key="7">
    <source>
        <dbReference type="ARBA" id="ARBA00023134"/>
    </source>
</evidence>
<organism evidence="11 12">
    <name type="scientific">Sarcophilus harrisii</name>
    <name type="common">Tasmanian devil</name>
    <name type="synonym">Sarcophilus laniarius</name>
    <dbReference type="NCBI Taxonomy" id="9305"/>
    <lineage>
        <taxon>Eukaryota</taxon>
        <taxon>Metazoa</taxon>
        <taxon>Chordata</taxon>
        <taxon>Craniata</taxon>
        <taxon>Vertebrata</taxon>
        <taxon>Euteleostomi</taxon>
        <taxon>Mammalia</taxon>
        <taxon>Metatheria</taxon>
        <taxon>Dasyuromorphia</taxon>
        <taxon>Dasyuridae</taxon>
        <taxon>Sarcophilus</taxon>
    </lineage>
</organism>
<dbReference type="InterPro" id="IPR027417">
    <property type="entry name" value="P-loop_NTPase"/>
</dbReference>
<proteinExistence type="predicted"/>
<dbReference type="AlphaFoldDB" id="A0A7N4UZ46"/>
<evidence type="ECO:0000256" key="9">
    <source>
        <dbReference type="SAM" id="MobiDB-lite"/>
    </source>
</evidence>
<dbReference type="SMART" id="SM00175">
    <property type="entry name" value="RAB"/>
    <property type="match status" value="1"/>
</dbReference>
<feature type="region of interest" description="Disordered" evidence="9">
    <location>
        <begin position="335"/>
        <end position="355"/>
    </location>
</feature>
<dbReference type="GO" id="GO:0003924">
    <property type="term" value="F:GTPase activity"/>
    <property type="evidence" value="ECO:0007669"/>
    <property type="project" value="InterPro"/>
</dbReference>
<evidence type="ECO:0000256" key="8">
    <source>
        <dbReference type="SAM" id="Coils"/>
    </source>
</evidence>
<dbReference type="NCBIfam" id="TIGR00231">
    <property type="entry name" value="small_GTP"/>
    <property type="match status" value="1"/>
</dbReference>
<protein>
    <submittedName>
        <fullName evidence="11">RAS and EF-hand domain containing</fullName>
    </submittedName>
</protein>
<dbReference type="GO" id="GO:0005525">
    <property type="term" value="F:GTP binding"/>
    <property type="evidence" value="ECO:0007669"/>
    <property type="project" value="UniProtKB-KW"/>
</dbReference>
<dbReference type="Proteomes" id="UP000007648">
    <property type="component" value="Unassembled WGS sequence"/>
</dbReference>
<dbReference type="SUPFAM" id="SSF52540">
    <property type="entry name" value="P-loop containing nucleoside triphosphate hydrolases"/>
    <property type="match status" value="1"/>
</dbReference>
<dbReference type="Gene3D" id="3.40.50.300">
    <property type="entry name" value="P-loop containing nucleotide triphosphate hydrolases"/>
    <property type="match status" value="1"/>
</dbReference>
<dbReference type="SMART" id="SM00174">
    <property type="entry name" value="RHO"/>
    <property type="match status" value="1"/>
</dbReference>
<evidence type="ECO:0000259" key="10">
    <source>
        <dbReference type="PROSITE" id="PS50222"/>
    </source>
</evidence>
<evidence type="ECO:0000256" key="6">
    <source>
        <dbReference type="ARBA" id="ARBA00023054"/>
    </source>
</evidence>
<dbReference type="Gene3D" id="1.10.287.1490">
    <property type="match status" value="1"/>
</dbReference>
<dbReference type="Ensembl" id="ENSSHAT00000030889.1">
    <property type="protein sequence ID" value="ENSSHAP00000026915.1"/>
    <property type="gene ID" value="ENSSHAG00000031366.1"/>
</dbReference>
<dbReference type="InterPro" id="IPR018247">
    <property type="entry name" value="EF_Hand_1_Ca_BS"/>
</dbReference>
<dbReference type="Pfam" id="PF00071">
    <property type="entry name" value="Ras"/>
    <property type="match status" value="1"/>
</dbReference>
<dbReference type="InterPro" id="IPR050227">
    <property type="entry name" value="Rab"/>
</dbReference>
<keyword evidence="3" id="KW-0479">Metal-binding</keyword>